<feature type="domain" description="Major facilitator superfamily (MFS) profile" evidence="7">
    <location>
        <begin position="148"/>
        <end position="590"/>
    </location>
</feature>
<evidence type="ECO:0000256" key="3">
    <source>
        <dbReference type="ARBA" id="ARBA00022989"/>
    </source>
</evidence>
<feature type="compositionally biased region" description="Low complexity" evidence="5">
    <location>
        <begin position="64"/>
        <end position="73"/>
    </location>
</feature>
<evidence type="ECO:0000313" key="8">
    <source>
        <dbReference type="EMBL" id="CEH14585.1"/>
    </source>
</evidence>
<dbReference type="PANTHER" id="PTHR23502">
    <property type="entry name" value="MAJOR FACILITATOR SUPERFAMILY"/>
    <property type="match status" value="1"/>
</dbReference>
<evidence type="ECO:0000256" key="5">
    <source>
        <dbReference type="SAM" id="MobiDB-lite"/>
    </source>
</evidence>
<dbReference type="SUPFAM" id="SSF103473">
    <property type="entry name" value="MFS general substrate transporter"/>
    <property type="match status" value="1"/>
</dbReference>
<feature type="transmembrane region" description="Helical" evidence="6">
    <location>
        <begin position="548"/>
        <end position="568"/>
    </location>
</feature>
<feature type="transmembrane region" description="Helical" evidence="6">
    <location>
        <begin position="240"/>
        <end position="262"/>
    </location>
</feature>
<keyword evidence="4 6" id="KW-0472">Membrane</keyword>
<feature type="transmembrane region" description="Helical" evidence="6">
    <location>
        <begin position="486"/>
        <end position="507"/>
    </location>
</feature>
<dbReference type="GO" id="GO:0005886">
    <property type="term" value="C:plasma membrane"/>
    <property type="evidence" value="ECO:0007669"/>
    <property type="project" value="TreeGrafter"/>
</dbReference>
<feature type="transmembrane region" description="Helical" evidence="6">
    <location>
        <begin position="186"/>
        <end position="203"/>
    </location>
</feature>
<feature type="transmembrane region" description="Helical" evidence="6">
    <location>
        <begin position="415"/>
        <end position="434"/>
    </location>
</feature>
<dbReference type="EMBL" id="CCYA01000243">
    <property type="protein sequence ID" value="CEH14585.1"/>
    <property type="molecule type" value="Genomic_DNA"/>
</dbReference>
<evidence type="ECO:0000313" key="9">
    <source>
        <dbReference type="Proteomes" id="UP000054845"/>
    </source>
</evidence>
<dbReference type="GO" id="GO:0022857">
    <property type="term" value="F:transmembrane transporter activity"/>
    <property type="evidence" value="ECO:0007669"/>
    <property type="project" value="InterPro"/>
</dbReference>
<sequence>MIASSSKATSIKQSESTPSNSADSERTKRGSGFSLTSHSDSKHGNEEDLAGCGSKGSAQLLAPSSSDTSSAEDSAARTDEGEHPSHASQTVERESAARSEVWSDREKHGSAIAEQLAGTRQGDRIWVEWEEGDPENPFNFSPTRKWLMTIFATFFTMEVAATAGAYVPGIPSMEASLRHDLHEVSLLGISVYAFGFGLPPLVLAPLSEVMGRNTIYLVSHALYTILFVGIGQARNIQTVIILRFLQGAFGSTGSTMVGGSIADLFSSSDRGAPMALFATAAIFGTGFGPFWAGFVEQYIADGWRWIQHIQAIYTGAFLIIFTVVLKETRGSVILARRASRLRKQTGDGRYMAKSELERASVVTLIKGSLTRPMIMLFTEPVVTAFSLWISLQWGMMYALLESIGLVSALHDYTPSQTGLVFLAICVAALIGNLLNPLSERAYARNYPKRGAEARLYAAMFAGLMFPAGCAIYAWTSYSDVSMAGPIIGIVVLMVAVYIVYLAAFSYLADSYGPYASSALAAQSFSRNMFGAAFPLFTTQMYKNLGYQWASMLAGLIGLVLGCAPFLLFRWGPQIRAKSRLSSELERLGLL</sequence>
<evidence type="ECO:0000256" key="1">
    <source>
        <dbReference type="ARBA" id="ARBA00004141"/>
    </source>
</evidence>
<keyword evidence="9" id="KW-1185">Reference proteome</keyword>
<evidence type="ECO:0000256" key="6">
    <source>
        <dbReference type="SAM" id="Phobius"/>
    </source>
</evidence>
<feature type="region of interest" description="Disordered" evidence="5">
    <location>
        <begin position="1"/>
        <end position="115"/>
    </location>
</feature>
<dbReference type="Proteomes" id="UP000054845">
    <property type="component" value="Unassembled WGS sequence"/>
</dbReference>
<dbReference type="AlphaFoldDB" id="A0A0P1BEN7"/>
<accession>A0A0P1BEN7</accession>
<dbReference type="FunFam" id="1.20.1250.20:FF:000082">
    <property type="entry name" value="MFS multidrug transporter, putative"/>
    <property type="match status" value="1"/>
</dbReference>
<feature type="compositionally biased region" description="Basic and acidic residues" evidence="5">
    <location>
        <begin position="74"/>
        <end position="109"/>
    </location>
</feature>
<dbReference type="PANTHER" id="PTHR23502:SF134">
    <property type="entry name" value="MAJOR FACILITATOR SUPERFAMILY (MFS) PROFILE DOMAIN-CONTAINING PROTEIN-RELATED"/>
    <property type="match status" value="1"/>
</dbReference>
<reference evidence="9" key="1">
    <citation type="submission" date="2014-09" db="EMBL/GenBank/DDBJ databases">
        <authorList>
            <person name="Sharma Rahul"/>
            <person name="Thines Marco"/>
        </authorList>
    </citation>
    <scope>NUCLEOTIDE SEQUENCE [LARGE SCALE GENOMIC DNA]</scope>
</reference>
<dbReference type="InterPro" id="IPR020846">
    <property type="entry name" value="MFS_dom"/>
</dbReference>
<evidence type="ECO:0000256" key="4">
    <source>
        <dbReference type="ARBA" id="ARBA00023136"/>
    </source>
</evidence>
<dbReference type="STRING" id="401625.A0A0P1BEN7"/>
<keyword evidence="3 6" id="KW-1133">Transmembrane helix</keyword>
<comment type="subcellular location">
    <subcellularLocation>
        <location evidence="1">Membrane</location>
        <topology evidence="1">Multi-pass membrane protein</topology>
    </subcellularLocation>
</comment>
<feature type="transmembrane region" description="Helical" evidence="6">
    <location>
        <begin position="146"/>
        <end position="166"/>
    </location>
</feature>
<feature type="transmembrane region" description="Helical" evidence="6">
    <location>
        <begin position="305"/>
        <end position="325"/>
    </location>
</feature>
<dbReference type="InterPro" id="IPR036259">
    <property type="entry name" value="MFS_trans_sf"/>
</dbReference>
<dbReference type="Gene3D" id="1.20.1250.20">
    <property type="entry name" value="MFS general substrate transporter like domains"/>
    <property type="match status" value="1"/>
</dbReference>
<dbReference type="PROSITE" id="PS50850">
    <property type="entry name" value="MFS"/>
    <property type="match status" value="1"/>
</dbReference>
<protein>
    <submittedName>
        <fullName evidence="8">Synaptic vesicle transporter SVOP and related transporters (Major facilitator superfamily)</fullName>
    </submittedName>
</protein>
<evidence type="ECO:0000256" key="2">
    <source>
        <dbReference type="ARBA" id="ARBA00022692"/>
    </source>
</evidence>
<feature type="transmembrane region" description="Helical" evidence="6">
    <location>
        <begin position="455"/>
        <end position="474"/>
    </location>
</feature>
<proteinExistence type="predicted"/>
<keyword evidence="2 6" id="KW-0812">Transmembrane</keyword>
<dbReference type="InterPro" id="IPR011701">
    <property type="entry name" value="MFS"/>
</dbReference>
<feature type="transmembrane region" description="Helical" evidence="6">
    <location>
        <begin position="215"/>
        <end position="234"/>
    </location>
</feature>
<feature type="transmembrane region" description="Helical" evidence="6">
    <location>
        <begin position="374"/>
        <end position="395"/>
    </location>
</feature>
<dbReference type="OrthoDB" id="5376138at2759"/>
<evidence type="ECO:0000259" key="7">
    <source>
        <dbReference type="PROSITE" id="PS50850"/>
    </source>
</evidence>
<feature type="transmembrane region" description="Helical" evidence="6">
    <location>
        <begin position="274"/>
        <end position="293"/>
    </location>
</feature>
<feature type="transmembrane region" description="Helical" evidence="6">
    <location>
        <begin position="514"/>
        <end position="536"/>
    </location>
</feature>
<feature type="compositionally biased region" description="Polar residues" evidence="5">
    <location>
        <begin position="1"/>
        <end position="22"/>
    </location>
</feature>
<dbReference type="Pfam" id="PF07690">
    <property type="entry name" value="MFS_1"/>
    <property type="match status" value="1"/>
</dbReference>
<name>A0A0P1BEN7_9BASI</name>
<dbReference type="CDD" id="cd17323">
    <property type="entry name" value="MFS_Tpo1_MDR_like"/>
    <property type="match status" value="1"/>
</dbReference>
<organism evidence="8 9">
    <name type="scientific">Ceraceosorus bombacis</name>
    <dbReference type="NCBI Taxonomy" id="401625"/>
    <lineage>
        <taxon>Eukaryota</taxon>
        <taxon>Fungi</taxon>
        <taxon>Dikarya</taxon>
        <taxon>Basidiomycota</taxon>
        <taxon>Ustilaginomycotina</taxon>
        <taxon>Exobasidiomycetes</taxon>
        <taxon>Ceraceosorales</taxon>
        <taxon>Ceraceosoraceae</taxon>
        <taxon>Ceraceosorus</taxon>
    </lineage>
</organism>